<dbReference type="Proteomes" id="UP000501379">
    <property type="component" value="Chromosome"/>
</dbReference>
<sequence>MNDTTLSLAQVRASFGRSEELGLRLGELVLRARHDSGCLGYELLRDAQQDDLWHLRGCWDSPAALHAHLQQPHVQLLARLVACGLIRQMSLATARAETAYSLGLAW</sequence>
<dbReference type="GO" id="GO:0004497">
    <property type="term" value="F:monooxygenase activity"/>
    <property type="evidence" value="ECO:0007669"/>
    <property type="project" value="UniProtKB-KW"/>
</dbReference>
<dbReference type="RefSeq" id="WP_173208785.1">
    <property type="nucleotide sequence ID" value="NZ_CP053697.2"/>
</dbReference>
<reference evidence="2" key="1">
    <citation type="submission" date="2020-07" db="EMBL/GenBank/DDBJ databases">
        <title>Nitrate ammonifying Pseudomonas campi sp. nov. isolated from German agricultural grassland.</title>
        <authorList>
            <person name="Timsy T."/>
            <person name="Ulrich A."/>
            <person name="Spanner T."/>
            <person name="Foesel B."/>
            <person name="Kolb S."/>
            <person name="Horn M.A."/>
            <person name="Behrendt U."/>
        </authorList>
    </citation>
    <scope>NUCLEOTIDE SEQUENCE</scope>
    <source>
        <strain evidence="2">S1-A32-2</strain>
    </source>
</reference>
<keyword evidence="2" id="KW-0560">Oxidoreductase</keyword>
<dbReference type="Gene3D" id="3.30.70.100">
    <property type="match status" value="1"/>
</dbReference>
<accession>A0A6M8FIJ8</accession>
<organism evidence="2 3">
    <name type="scientific">Aquipseudomonas campi</name>
    <dbReference type="NCBI Taxonomy" id="2731681"/>
    <lineage>
        <taxon>Bacteria</taxon>
        <taxon>Pseudomonadati</taxon>
        <taxon>Pseudomonadota</taxon>
        <taxon>Gammaproteobacteria</taxon>
        <taxon>Pseudomonadales</taxon>
        <taxon>Pseudomonadaceae</taxon>
        <taxon>Aquipseudomonas</taxon>
    </lineage>
</organism>
<keyword evidence="3" id="KW-1185">Reference proteome</keyword>
<dbReference type="InterPro" id="IPR007138">
    <property type="entry name" value="ABM_dom"/>
</dbReference>
<evidence type="ECO:0000259" key="1">
    <source>
        <dbReference type="PROSITE" id="PS51725"/>
    </source>
</evidence>
<dbReference type="AlphaFoldDB" id="A0A6M8FIJ8"/>
<protein>
    <submittedName>
        <fullName evidence="2">Antibiotic biosynthesis monooxygenase</fullName>
    </submittedName>
</protein>
<dbReference type="Pfam" id="PF03992">
    <property type="entry name" value="ABM"/>
    <property type="match status" value="1"/>
</dbReference>
<dbReference type="PROSITE" id="PS51725">
    <property type="entry name" value="ABM"/>
    <property type="match status" value="1"/>
</dbReference>
<dbReference type="SUPFAM" id="SSF54909">
    <property type="entry name" value="Dimeric alpha+beta barrel"/>
    <property type="match status" value="1"/>
</dbReference>
<keyword evidence="2" id="KW-0503">Monooxygenase</keyword>
<dbReference type="KEGG" id="pcam:HNE05_12550"/>
<evidence type="ECO:0000313" key="2">
    <source>
        <dbReference type="EMBL" id="QKE64142.1"/>
    </source>
</evidence>
<gene>
    <name evidence="2" type="ORF">HNE05_12550</name>
</gene>
<dbReference type="InterPro" id="IPR011008">
    <property type="entry name" value="Dimeric_a/b-barrel"/>
</dbReference>
<dbReference type="EMBL" id="CP053697">
    <property type="protein sequence ID" value="QKE64142.1"/>
    <property type="molecule type" value="Genomic_DNA"/>
</dbReference>
<feature type="domain" description="ABM" evidence="1">
    <location>
        <begin position="5"/>
        <end position="94"/>
    </location>
</feature>
<evidence type="ECO:0000313" key="3">
    <source>
        <dbReference type="Proteomes" id="UP000501379"/>
    </source>
</evidence>
<proteinExistence type="predicted"/>
<name>A0A6M8FIJ8_9GAMM</name>